<dbReference type="InterPro" id="IPR001610">
    <property type="entry name" value="PAC"/>
</dbReference>
<dbReference type="Pfam" id="PF00015">
    <property type="entry name" value="MCPsignal"/>
    <property type="match status" value="1"/>
</dbReference>
<dbReference type="Pfam" id="PF08447">
    <property type="entry name" value="PAS_3"/>
    <property type="match status" value="1"/>
</dbReference>
<dbReference type="InterPro" id="IPR051310">
    <property type="entry name" value="MCP_chemotaxis"/>
</dbReference>
<evidence type="ECO:0000259" key="4">
    <source>
        <dbReference type="PROSITE" id="PS50111"/>
    </source>
</evidence>
<dbReference type="PANTHER" id="PTHR43531:SF14">
    <property type="entry name" value="METHYL-ACCEPTING CHEMOTAXIS PROTEIN I-RELATED"/>
    <property type="match status" value="1"/>
</dbReference>
<dbReference type="InterPro" id="IPR004089">
    <property type="entry name" value="MCPsignal_dom"/>
</dbReference>
<dbReference type="Gene3D" id="1.10.287.950">
    <property type="entry name" value="Methyl-accepting chemotaxis protein"/>
    <property type="match status" value="1"/>
</dbReference>
<evidence type="ECO:0000256" key="3">
    <source>
        <dbReference type="PROSITE-ProRule" id="PRU00284"/>
    </source>
</evidence>
<evidence type="ECO:0000259" key="6">
    <source>
        <dbReference type="PROSITE" id="PS50113"/>
    </source>
</evidence>
<dbReference type="PROSITE" id="PS50113">
    <property type="entry name" value="PAC"/>
    <property type="match status" value="2"/>
</dbReference>
<feature type="domain" description="PAS" evidence="5">
    <location>
        <begin position="31"/>
        <end position="74"/>
    </location>
</feature>
<keyword evidence="8" id="KW-1185">Reference proteome</keyword>
<sequence length="445" mass="48888">MKLIRMLASRVGLSYGRHRRQLNALYRNQAIVEFDAQGNVLYGNARFRHLMEYRPEEMRGQHHRLFIDPTSQDEGEYREFWARLQRGEAFMGRCKRRTRSGKVVWLQANYSPVLDAAGRVTRVVKYAMDISAEVLRDAEASSQMDAVGRAQAVIEFTLDGHILRCNDNFLGALGYGSERELVGRHHRLFVAAEERESAEYAAFWRHLASGHHHRGQFRRIGRDGNEVWIEANYSAVLDQAGKPFKVVKYATDITARVQATRLVQDAFGQLNQLVAASAARADEAHSQATQAAAVAGSGEVAVKGAVEAMVDIRANSQRIGDMVGLIEGLAFQTNLLALNAAVEAARAGEQGRGFAVVASEVRLLAQRSAEAAKEIKQIIGASSASVERGYARVQDAGRMLHDMCASAERASTIMDGITQSSRAQQARLGAVHQAVAQLESAVISG</sequence>
<evidence type="ECO:0000256" key="1">
    <source>
        <dbReference type="ARBA" id="ARBA00022481"/>
    </source>
</evidence>
<dbReference type="SMART" id="SM00283">
    <property type="entry name" value="MA"/>
    <property type="match status" value="1"/>
</dbReference>
<evidence type="ECO:0000259" key="5">
    <source>
        <dbReference type="PROSITE" id="PS50112"/>
    </source>
</evidence>
<keyword evidence="1" id="KW-0488">Methylation</keyword>
<dbReference type="EMBL" id="JBIGHY010000007">
    <property type="protein sequence ID" value="MFG6415891.1"/>
    <property type="molecule type" value="Genomic_DNA"/>
</dbReference>
<feature type="domain" description="PAC" evidence="6">
    <location>
        <begin position="85"/>
        <end position="142"/>
    </location>
</feature>
<evidence type="ECO:0000313" key="7">
    <source>
        <dbReference type="EMBL" id="MFG6415891.1"/>
    </source>
</evidence>
<evidence type="ECO:0000256" key="2">
    <source>
        <dbReference type="ARBA" id="ARBA00029447"/>
    </source>
</evidence>
<dbReference type="Gene3D" id="3.30.450.20">
    <property type="entry name" value="PAS domain"/>
    <property type="match status" value="2"/>
</dbReference>
<feature type="domain" description="PAC" evidence="6">
    <location>
        <begin position="213"/>
        <end position="265"/>
    </location>
</feature>
<proteinExistence type="inferred from homology"/>
<dbReference type="NCBIfam" id="TIGR00229">
    <property type="entry name" value="sensory_box"/>
    <property type="match status" value="2"/>
</dbReference>
<dbReference type="PANTHER" id="PTHR43531">
    <property type="entry name" value="PROTEIN ICFG"/>
    <property type="match status" value="1"/>
</dbReference>
<organism evidence="7 8">
    <name type="scientific">Pelomonas dachongensis</name>
    <dbReference type="NCBI Taxonomy" id="3299029"/>
    <lineage>
        <taxon>Bacteria</taxon>
        <taxon>Pseudomonadati</taxon>
        <taxon>Pseudomonadota</taxon>
        <taxon>Betaproteobacteria</taxon>
        <taxon>Burkholderiales</taxon>
        <taxon>Sphaerotilaceae</taxon>
        <taxon>Roseateles</taxon>
    </lineage>
</organism>
<dbReference type="SUPFAM" id="SSF58104">
    <property type="entry name" value="Methyl-accepting chemotaxis protein (MCP) signaling domain"/>
    <property type="match status" value="1"/>
</dbReference>
<dbReference type="SMART" id="SM00086">
    <property type="entry name" value="PAC"/>
    <property type="match status" value="2"/>
</dbReference>
<dbReference type="InterPro" id="IPR013656">
    <property type="entry name" value="PAS_4"/>
</dbReference>
<dbReference type="CDD" id="cd00130">
    <property type="entry name" value="PAS"/>
    <property type="match status" value="2"/>
</dbReference>
<dbReference type="Pfam" id="PF08448">
    <property type="entry name" value="PAS_4"/>
    <property type="match status" value="1"/>
</dbReference>
<dbReference type="PROSITE" id="PS50112">
    <property type="entry name" value="PAS"/>
    <property type="match status" value="1"/>
</dbReference>
<reference evidence="7 8" key="1">
    <citation type="submission" date="2024-09" db="EMBL/GenBank/DDBJ databases">
        <title>Novel species of the genus Pelomonas and Roseateles isolated from streams.</title>
        <authorList>
            <person name="Lu H."/>
        </authorList>
    </citation>
    <scope>NUCLEOTIDE SEQUENCE [LARGE SCALE GENOMIC DNA]</scope>
    <source>
        <strain evidence="7 8">DC23W</strain>
    </source>
</reference>
<feature type="domain" description="Methyl-accepting transducer" evidence="4">
    <location>
        <begin position="266"/>
        <end position="445"/>
    </location>
</feature>
<comment type="caution">
    <text evidence="7">The sequence shown here is derived from an EMBL/GenBank/DDBJ whole genome shotgun (WGS) entry which is preliminary data.</text>
</comment>
<comment type="similarity">
    <text evidence="2">Belongs to the methyl-accepting chemotaxis (MCP) protein family.</text>
</comment>
<dbReference type="PRINTS" id="PR00260">
    <property type="entry name" value="CHEMTRNSDUCR"/>
</dbReference>
<name>A0ABW7EUY7_9BURK</name>
<dbReference type="InterPro" id="IPR035965">
    <property type="entry name" value="PAS-like_dom_sf"/>
</dbReference>
<accession>A0ABW7EUY7</accession>
<dbReference type="Proteomes" id="UP001606300">
    <property type="component" value="Unassembled WGS sequence"/>
</dbReference>
<dbReference type="InterPro" id="IPR000014">
    <property type="entry name" value="PAS"/>
</dbReference>
<dbReference type="InterPro" id="IPR013655">
    <property type="entry name" value="PAS_fold_3"/>
</dbReference>
<dbReference type="InterPro" id="IPR000700">
    <property type="entry name" value="PAS-assoc_C"/>
</dbReference>
<keyword evidence="3" id="KW-0807">Transducer</keyword>
<dbReference type="RefSeq" id="WP_394471960.1">
    <property type="nucleotide sequence ID" value="NZ_JBIGHY010000007.1"/>
</dbReference>
<dbReference type="PROSITE" id="PS50111">
    <property type="entry name" value="CHEMOTAXIS_TRANSDUC_2"/>
    <property type="match status" value="1"/>
</dbReference>
<dbReference type="SUPFAM" id="SSF55785">
    <property type="entry name" value="PYP-like sensor domain (PAS domain)"/>
    <property type="match status" value="2"/>
</dbReference>
<evidence type="ECO:0000313" key="8">
    <source>
        <dbReference type="Proteomes" id="UP001606300"/>
    </source>
</evidence>
<gene>
    <name evidence="7" type="ORF">ACG02S_18515</name>
</gene>
<protein>
    <submittedName>
        <fullName evidence="7">Methyl-accepting chemotaxis protein</fullName>
    </submittedName>
</protein>
<dbReference type="InterPro" id="IPR004090">
    <property type="entry name" value="Chemotax_Me-accpt_rcpt"/>
</dbReference>